<dbReference type="GO" id="GO:0005737">
    <property type="term" value="C:cytoplasm"/>
    <property type="evidence" value="ECO:0007669"/>
    <property type="project" value="TreeGrafter"/>
</dbReference>
<feature type="compositionally biased region" description="Polar residues" evidence="6">
    <location>
        <begin position="964"/>
        <end position="981"/>
    </location>
</feature>
<feature type="compositionally biased region" description="Low complexity" evidence="6">
    <location>
        <begin position="864"/>
        <end position="887"/>
    </location>
</feature>
<dbReference type="Proteomes" id="UP000287033">
    <property type="component" value="Unassembled WGS sequence"/>
</dbReference>
<keyword evidence="8" id="KW-1185">Reference proteome</keyword>
<feature type="coiled-coil region" evidence="5">
    <location>
        <begin position="1026"/>
        <end position="1129"/>
    </location>
</feature>
<evidence type="ECO:0000313" key="7">
    <source>
        <dbReference type="EMBL" id="GCC23831.1"/>
    </source>
</evidence>
<dbReference type="PANTHER" id="PTHR24200:SF7">
    <property type="entry name" value="MICROTUBULE-ASSOCIATED TUMOR SUPPRESSOR 1"/>
    <property type="match status" value="1"/>
</dbReference>
<feature type="coiled-coil region" evidence="5">
    <location>
        <begin position="1182"/>
        <end position="1258"/>
    </location>
</feature>
<feature type="compositionally biased region" description="Polar residues" evidence="6">
    <location>
        <begin position="641"/>
        <end position="656"/>
    </location>
</feature>
<dbReference type="STRING" id="137246.A0A401S090"/>
<accession>A0A401S090</accession>
<sequence length="1362" mass="150766">MSFQGNNSSKVACSENERRNYFHLPVLISDPNGNQVACSTEVSSEAIRVRTPLTNGSCECPDIQINPINIGVDVRIMVSDQIACRPQDMNGPELKIAGNSFCDLAAPTCMVLTSSQSNSSDCHRWLADKCCHAKCSVTSTDPGQRKMEQDTVDARQVTFDQTMTECHVADCEDELSTCDTSEDCLKKLEHRVSDDCFKLCPSASSNDTVMRIAMNKEINLKYSVPSSESKLEMKHNVDDMECDSSVYVVESPVFSNSSDYSVVMSDQSLDTFENPGETEMLNTTQIINQISQETNLNFEQCTPLEKSQSHALGKVQETRSFNFSTGPALCPTLNPHHNFGDKVGGTSYNTFDKCVKHQPNATDIQLQVANEYYTERTPVTQTGESKLHEMPKSSALNTTFIVLKDTSDDSKFGSEVDSWVTDVKELVTQPGTSVQGNVNDETFFVSSPSLHEHNFSSNTSTPLPESRKIIFFSSPLQKPAGLSDSENCCTPPVEETPTDMILHPGARSSVQKSGSRMKCNTNVNSKLSKVEIKSYPKPNFNNVKPKVVSRAQQMSSVSKSHVTPVAGVSSKNFPRCSSSISSIESPCALSPAPKHRKEQLSQSALKPKSDNVQFQKAVFRKRIYASEQQTSGITVKRNSKSSRSISPQAKVSSTSTFVGRTESHGYGSMHMAKAWPPSVGANACELKTRHSGVEDVSLPRPVIPSVKPRSRCGSSAGDTDDHLLQSNSPAAAACEEVHNSQAPLTKSSPSIARVQVGRKPCLGGSTKSQTVPSPSVKLRTLSSATKLQQGHVNHDGSAGNMHSSKSKQPLISDQQKANSIKAKPRSASLKAALNWGSNAIKSTPGSKLPVPASRLQRVNSLSSVSSGVSNQSVPSTWSNNSVVTSTNRQADSPRKRAVSTNSCRSIQTPCAKSLQKNRVVSLKTPCKGLNRNVITSHQTLQGSGSNSSKQQSTSCKLQADKTWVKSNSSTQKPSSQMTRVSTRAPPESLGLPHYKAKCEKQVAWITWLKELLKANNQRFEAVAVVIQYLQTQREEVSKQHKELSHELLTLRSELETRNVTLVQLEKDREELQNRYEGVIQTLSEEHQTELKELEKRIEELFTAEKEHLQQSFENDVEKLQAQLQKEIEGVTSKHDAHKLELIATHSKKLECLQKEYQQSLTVLNRSHELDLKTLDESFKERQSLLQGQIEKLIEENDSLKKEIQNKEEIIKAQAQKEKKIDPLSLYLQQELDSLKAVLEIKNEKIHNQEKKLMQMEKLMEKHTVLDEKLKIVMQENEDLKARMDKHIAVSRQLSTEQVVLQESLQKESKVNKRLSMENEELLWKLHNGDVLGLKKLSPTSPLSFQPSKAPVSSSSSPTSSPR</sequence>
<evidence type="ECO:0000256" key="3">
    <source>
        <dbReference type="ARBA" id="ARBA00023054"/>
    </source>
</evidence>
<feature type="compositionally biased region" description="Low complexity" evidence="6">
    <location>
        <begin position="1343"/>
        <end position="1362"/>
    </location>
</feature>
<feature type="compositionally biased region" description="Low complexity" evidence="6">
    <location>
        <begin position="941"/>
        <end position="954"/>
    </location>
</feature>
<evidence type="ECO:0000256" key="1">
    <source>
        <dbReference type="ARBA" id="ARBA00004123"/>
    </source>
</evidence>
<dbReference type="OMA" id="HEHENSY"/>
<dbReference type="GO" id="GO:0005634">
    <property type="term" value="C:nucleus"/>
    <property type="evidence" value="ECO:0007669"/>
    <property type="project" value="UniProtKB-SubCell"/>
</dbReference>
<keyword evidence="4" id="KW-0539">Nucleus</keyword>
<feature type="region of interest" description="Disordered" evidence="6">
    <location>
        <begin position="938"/>
        <end position="988"/>
    </location>
</feature>
<dbReference type="GO" id="GO:0008017">
    <property type="term" value="F:microtubule binding"/>
    <property type="evidence" value="ECO:0007669"/>
    <property type="project" value="TreeGrafter"/>
</dbReference>
<evidence type="ECO:0000256" key="6">
    <source>
        <dbReference type="SAM" id="MobiDB-lite"/>
    </source>
</evidence>
<proteinExistence type="inferred from homology"/>
<comment type="subcellular location">
    <subcellularLocation>
        <location evidence="1">Nucleus</location>
    </subcellularLocation>
</comment>
<gene>
    <name evidence="7" type="ORF">chiPu_0002229</name>
</gene>
<evidence type="ECO:0000256" key="5">
    <source>
        <dbReference type="SAM" id="Coils"/>
    </source>
</evidence>
<feature type="region of interest" description="Disordered" evidence="6">
    <location>
        <begin position="790"/>
        <end position="825"/>
    </location>
</feature>
<feature type="compositionally biased region" description="Polar residues" evidence="6">
    <location>
        <begin position="800"/>
        <end position="818"/>
    </location>
</feature>
<comment type="similarity">
    <text evidence="2">Belongs to the MTUS1 family.</text>
</comment>
<feature type="region of interest" description="Disordered" evidence="6">
    <location>
        <begin position="1335"/>
        <end position="1362"/>
    </location>
</feature>
<evidence type="ECO:0000256" key="4">
    <source>
        <dbReference type="ARBA" id="ARBA00023242"/>
    </source>
</evidence>
<comment type="caution">
    <text evidence="7">The sequence shown here is derived from an EMBL/GenBank/DDBJ whole genome shotgun (WGS) entry which is preliminary data.</text>
</comment>
<protein>
    <recommendedName>
        <fullName evidence="9">Microtubule-associated tumor suppressor 1 homolog</fullName>
    </recommendedName>
</protein>
<organism evidence="7 8">
    <name type="scientific">Chiloscyllium punctatum</name>
    <name type="common">Brownbanded bambooshark</name>
    <name type="synonym">Hemiscyllium punctatum</name>
    <dbReference type="NCBI Taxonomy" id="137246"/>
    <lineage>
        <taxon>Eukaryota</taxon>
        <taxon>Metazoa</taxon>
        <taxon>Chordata</taxon>
        <taxon>Craniata</taxon>
        <taxon>Vertebrata</taxon>
        <taxon>Chondrichthyes</taxon>
        <taxon>Elasmobranchii</taxon>
        <taxon>Galeomorphii</taxon>
        <taxon>Galeoidea</taxon>
        <taxon>Orectolobiformes</taxon>
        <taxon>Hemiscylliidae</taxon>
        <taxon>Chiloscyllium</taxon>
    </lineage>
</organism>
<feature type="region of interest" description="Disordered" evidence="6">
    <location>
        <begin position="864"/>
        <end position="904"/>
    </location>
</feature>
<name>A0A401S090_CHIPU</name>
<dbReference type="EMBL" id="BEZZ01000040">
    <property type="protein sequence ID" value="GCC23831.1"/>
    <property type="molecule type" value="Genomic_DNA"/>
</dbReference>
<feature type="region of interest" description="Disordered" evidence="6">
    <location>
        <begin position="584"/>
        <end position="608"/>
    </location>
</feature>
<feature type="region of interest" description="Disordered" evidence="6">
    <location>
        <begin position="695"/>
        <end position="724"/>
    </location>
</feature>
<reference evidence="7 8" key="1">
    <citation type="journal article" date="2018" name="Nat. Ecol. Evol.">
        <title>Shark genomes provide insights into elasmobranch evolution and the origin of vertebrates.</title>
        <authorList>
            <person name="Hara Y"/>
            <person name="Yamaguchi K"/>
            <person name="Onimaru K"/>
            <person name="Kadota M"/>
            <person name="Koyanagi M"/>
            <person name="Keeley SD"/>
            <person name="Tatsumi K"/>
            <person name="Tanaka K"/>
            <person name="Motone F"/>
            <person name="Kageyama Y"/>
            <person name="Nozu R"/>
            <person name="Adachi N"/>
            <person name="Nishimura O"/>
            <person name="Nakagawa R"/>
            <person name="Tanegashima C"/>
            <person name="Kiyatake I"/>
            <person name="Matsumoto R"/>
            <person name="Murakumo K"/>
            <person name="Nishida K"/>
            <person name="Terakita A"/>
            <person name="Kuratani S"/>
            <person name="Sato K"/>
            <person name="Hyodo S Kuraku.S."/>
        </authorList>
    </citation>
    <scope>NUCLEOTIDE SEQUENCE [LARGE SCALE GENOMIC DNA]</scope>
</reference>
<evidence type="ECO:0008006" key="9">
    <source>
        <dbReference type="Google" id="ProtNLM"/>
    </source>
</evidence>
<evidence type="ECO:0000313" key="8">
    <source>
        <dbReference type="Proteomes" id="UP000287033"/>
    </source>
</evidence>
<keyword evidence="3 5" id="KW-0175">Coiled coil</keyword>
<evidence type="ECO:0000256" key="2">
    <source>
        <dbReference type="ARBA" id="ARBA00007585"/>
    </source>
</evidence>
<dbReference type="OrthoDB" id="10038993at2759"/>
<feature type="region of interest" description="Disordered" evidence="6">
    <location>
        <begin position="629"/>
        <end position="656"/>
    </location>
</feature>
<dbReference type="InterPro" id="IPR051293">
    <property type="entry name" value="MTUS1/CCDC69"/>
</dbReference>
<dbReference type="PANTHER" id="PTHR24200">
    <property type="entry name" value="TOUCAN, ISOFORM A"/>
    <property type="match status" value="1"/>
</dbReference>